<feature type="domain" description="Solute-binding protein family 5" evidence="5">
    <location>
        <begin position="13"/>
        <end position="69"/>
    </location>
</feature>
<evidence type="ECO:0000256" key="4">
    <source>
        <dbReference type="ARBA" id="ARBA00022729"/>
    </source>
</evidence>
<reference evidence="6 7" key="1">
    <citation type="submission" date="2024-07" db="EMBL/GenBank/DDBJ databases">
        <authorList>
            <person name="Kang M."/>
        </authorList>
    </citation>
    <scope>NUCLEOTIDE SEQUENCE [LARGE SCALE GENOMIC DNA]</scope>
    <source>
        <strain evidence="6 7">DFM31</strain>
    </source>
</reference>
<evidence type="ECO:0000313" key="6">
    <source>
        <dbReference type="EMBL" id="MEV8468338.1"/>
    </source>
</evidence>
<dbReference type="InterPro" id="IPR039424">
    <property type="entry name" value="SBP_5"/>
</dbReference>
<gene>
    <name evidence="6" type="ORF">AB0T83_16295</name>
</gene>
<keyword evidence="3" id="KW-0813">Transport</keyword>
<dbReference type="PANTHER" id="PTHR30290">
    <property type="entry name" value="PERIPLASMIC BINDING COMPONENT OF ABC TRANSPORTER"/>
    <property type="match status" value="1"/>
</dbReference>
<dbReference type="Proteomes" id="UP001553161">
    <property type="component" value="Unassembled WGS sequence"/>
</dbReference>
<dbReference type="EMBL" id="JBFBVU010000026">
    <property type="protein sequence ID" value="MEV8468338.1"/>
    <property type="molecule type" value="Genomic_DNA"/>
</dbReference>
<dbReference type="InterPro" id="IPR000914">
    <property type="entry name" value="SBP_5_dom"/>
</dbReference>
<keyword evidence="4" id="KW-0732">Signal</keyword>
<dbReference type="SUPFAM" id="SSF53850">
    <property type="entry name" value="Periplasmic binding protein-like II"/>
    <property type="match status" value="1"/>
</dbReference>
<evidence type="ECO:0000259" key="5">
    <source>
        <dbReference type="Pfam" id="PF00496"/>
    </source>
</evidence>
<sequence>MAPLSYHNSLTDEIIPWLAESFDSNDDFAEVAVELRDGATWSDGQAFDAEDVVYTCEMLLENGKGLYWLPEHVWADQDPLTFANYPEDGGLPGSPARGRWCGPAVSRSSWTAATTGGARRRAFATCRMSNASSTFPRPAMTAPPS</sequence>
<dbReference type="Gene3D" id="3.90.76.10">
    <property type="entry name" value="Dipeptide-binding Protein, Domain 1"/>
    <property type="match status" value="1"/>
</dbReference>
<evidence type="ECO:0000256" key="3">
    <source>
        <dbReference type="ARBA" id="ARBA00022448"/>
    </source>
</evidence>
<dbReference type="RefSeq" id="WP_366194288.1">
    <property type="nucleotide sequence ID" value="NZ_JBFBVU010000026.1"/>
</dbReference>
<comment type="subcellular location">
    <subcellularLocation>
        <location evidence="1">Periplasm</location>
    </subcellularLocation>
</comment>
<name>A0ABV3LA15_9RHOB</name>
<proteinExistence type="inferred from homology"/>
<comment type="caution">
    <text evidence="6">The sequence shown here is derived from an EMBL/GenBank/DDBJ whole genome shotgun (WGS) entry which is preliminary data.</text>
</comment>
<organism evidence="6 7">
    <name type="scientific">Meridianimarinicoccus marinus</name>
    <dbReference type="NCBI Taxonomy" id="3231483"/>
    <lineage>
        <taxon>Bacteria</taxon>
        <taxon>Pseudomonadati</taxon>
        <taxon>Pseudomonadota</taxon>
        <taxon>Alphaproteobacteria</taxon>
        <taxon>Rhodobacterales</taxon>
        <taxon>Paracoccaceae</taxon>
        <taxon>Meridianimarinicoccus</taxon>
    </lineage>
</organism>
<evidence type="ECO:0000256" key="1">
    <source>
        <dbReference type="ARBA" id="ARBA00004418"/>
    </source>
</evidence>
<accession>A0ABV3LA15</accession>
<evidence type="ECO:0000313" key="7">
    <source>
        <dbReference type="Proteomes" id="UP001553161"/>
    </source>
</evidence>
<comment type="similarity">
    <text evidence="2">Belongs to the bacterial solute-binding protein 5 family.</text>
</comment>
<protein>
    <submittedName>
        <fullName evidence="6">ABC transporter substrate-binding protein</fullName>
    </submittedName>
</protein>
<dbReference type="Pfam" id="PF00496">
    <property type="entry name" value="SBP_bac_5"/>
    <property type="match status" value="1"/>
</dbReference>
<dbReference type="PANTHER" id="PTHR30290:SF9">
    <property type="entry name" value="OLIGOPEPTIDE-BINDING PROTEIN APPA"/>
    <property type="match status" value="1"/>
</dbReference>
<evidence type="ECO:0000256" key="2">
    <source>
        <dbReference type="ARBA" id="ARBA00005695"/>
    </source>
</evidence>
<keyword evidence="7" id="KW-1185">Reference proteome</keyword>